<name>A0A8C4N3V4_EPTBU</name>
<proteinExistence type="inferred from homology"/>
<organism evidence="8 9">
    <name type="scientific">Eptatretus burgeri</name>
    <name type="common">Inshore hagfish</name>
    <dbReference type="NCBI Taxonomy" id="7764"/>
    <lineage>
        <taxon>Eukaryota</taxon>
        <taxon>Metazoa</taxon>
        <taxon>Chordata</taxon>
        <taxon>Craniata</taxon>
        <taxon>Vertebrata</taxon>
        <taxon>Cyclostomata</taxon>
        <taxon>Myxini</taxon>
        <taxon>Myxiniformes</taxon>
        <taxon>Myxinidae</taxon>
        <taxon>Eptatretinae</taxon>
        <taxon>Eptatretus</taxon>
    </lineage>
</organism>
<dbReference type="AlphaFoldDB" id="A0A8C4N3V4"/>
<evidence type="ECO:0000259" key="7">
    <source>
        <dbReference type="SMART" id="SM01115"/>
    </source>
</evidence>
<accession>A0A8C4N3V4</accession>
<dbReference type="PANTHER" id="PTHR36562:SF5">
    <property type="entry name" value="SERINE_ARGININE REPETITIVE MATRIX 2"/>
    <property type="match status" value="1"/>
</dbReference>
<keyword evidence="9" id="KW-1185">Reference proteome</keyword>
<protein>
    <recommendedName>
        <fullName evidence="7">CWF21 domain-containing protein</fullName>
    </recommendedName>
</protein>
<dbReference type="PANTHER" id="PTHR36562">
    <property type="entry name" value="SERINE/ARGININE REPETITIVE MATRIX 2"/>
    <property type="match status" value="1"/>
</dbReference>
<dbReference type="GO" id="GO:0005681">
    <property type="term" value="C:spliceosomal complex"/>
    <property type="evidence" value="ECO:0007669"/>
    <property type="project" value="UniProtKB-KW"/>
</dbReference>
<dbReference type="GO" id="GO:0008380">
    <property type="term" value="P:RNA splicing"/>
    <property type="evidence" value="ECO:0007669"/>
    <property type="project" value="UniProtKB-KW"/>
</dbReference>
<sequence>MYNGIGLPTPRGSGTNGYVQRNLSALRVQRDRQDGGKEPALVGALPQRRPDAGILAHERKRRVEVKCAELRDMMEQQGARVDLCLSIFSSLVTKPLNLELHRSLSCKLASSSSARPSVNAEKLRQKCLLQGVSTQMIKLPFPF</sequence>
<evidence type="ECO:0000256" key="2">
    <source>
        <dbReference type="ARBA" id="ARBA00005954"/>
    </source>
</evidence>
<comment type="subcellular location">
    <subcellularLocation>
        <location evidence="1">Nucleus</location>
    </subcellularLocation>
</comment>
<dbReference type="CDD" id="cd21373">
    <property type="entry name" value="cwf21_SRRM2-like"/>
    <property type="match status" value="1"/>
</dbReference>
<evidence type="ECO:0000256" key="1">
    <source>
        <dbReference type="ARBA" id="ARBA00004123"/>
    </source>
</evidence>
<evidence type="ECO:0000313" key="9">
    <source>
        <dbReference type="Proteomes" id="UP000694388"/>
    </source>
</evidence>
<comment type="similarity">
    <text evidence="2">Belongs to the CWC21 family.</text>
</comment>
<dbReference type="Ensembl" id="ENSEBUT00000000898.1">
    <property type="protein sequence ID" value="ENSEBUP00000000596.1"/>
    <property type="gene ID" value="ENSEBUG00000000702.1"/>
</dbReference>
<keyword evidence="4" id="KW-0747">Spliceosome</keyword>
<dbReference type="InterPro" id="IPR051372">
    <property type="entry name" value="CWC21"/>
</dbReference>
<evidence type="ECO:0000256" key="5">
    <source>
        <dbReference type="ARBA" id="ARBA00023187"/>
    </source>
</evidence>
<reference evidence="8" key="1">
    <citation type="submission" date="2025-08" db="UniProtKB">
        <authorList>
            <consortium name="Ensembl"/>
        </authorList>
    </citation>
    <scope>IDENTIFICATION</scope>
</reference>
<dbReference type="Pfam" id="PF08312">
    <property type="entry name" value="cwf21"/>
    <property type="match status" value="1"/>
</dbReference>
<evidence type="ECO:0000313" key="8">
    <source>
        <dbReference type="Ensembl" id="ENSEBUP00000000596.1"/>
    </source>
</evidence>
<evidence type="ECO:0000256" key="4">
    <source>
        <dbReference type="ARBA" id="ARBA00022728"/>
    </source>
</evidence>
<dbReference type="Proteomes" id="UP000694388">
    <property type="component" value="Unplaced"/>
</dbReference>
<keyword evidence="3" id="KW-0507">mRNA processing</keyword>
<reference evidence="8" key="2">
    <citation type="submission" date="2025-09" db="UniProtKB">
        <authorList>
            <consortium name="Ensembl"/>
        </authorList>
    </citation>
    <scope>IDENTIFICATION</scope>
</reference>
<dbReference type="InterPro" id="IPR013170">
    <property type="entry name" value="mRNA_splic_Cwf21_dom"/>
</dbReference>
<evidence type="ECO:0000256" key="6">
    <source>
        <dbReference type="ARBA" id="ARBA00023242"/>
    </source>
</evidence>
<dbReference type="GeneTree" id="ENSGT00940000167838"/>
<evidence type="ECO:0000256" key="3">
    <source>
        <dbReference type="ARBA" id="ARBA00022664"/>
    </source>
</evidence>
<dbReference type="GO" id="GO:0006397">
    <property type="term" value="P:mRNA processing"/>
    <property type="evidence" value="ECO:0007669"/>
    <property type="project" value="UniProtKB-KW"/>
</dbReference>
<feature type="domain" description="CWF21" evidence="7">
    <location>
        <begin position="55"/>
        <end position="132"/>
    </location>
</feature>
<keyword evidence="6" id="KW-0539">Nucleus</keyword>
<dbReference type="SMART" id="SM01115">
    <property type="entry name" value="cwf21"/>
    <property type="match status" value="1"/>
</dbReference>
<keyword evidence="5" id="KW-0508">mRNA splicing</keyword>